<feature type="binding site" evidence="9">
    <location>
        <position position="83"/>
    </location>
    <ligand>
        <name>Mg(2+)</name>
        <dbReference type="ChEBI" id="CHEBI:18420"/>
        <label>1</label>
    </ligand>
</feature>
<accession>A0A0A2TG83</accession>
<dbReference type="HAMAP" id="MF_02095">
    <property type="entry name" value="CysQ"/>
    <property type="match status" value="1"/>
</dbReference>
<dbReference type="RefSeq" id="WP_036815079.1">
    <property type="nucleotide sequence ID" value="NZ_AVBF01000001.1"/>
</dbReference>
<evidence type="ECO:0000256" key="4">
    <source>
        <dbReference type="ARBA" id="ARBA00022519"/>
    </source>
</evidence>
<keyword evidence="3 9" id="KW-1003">Cell membrane</keyword>
<comment type="subcellular location">
    <subcellularLocation>
        <location evidence="9">Cell membrane</location>
        <topology evidence="9">Peripheral membrane protein</topology>
        <orientation evidence="9">Cytoplasmic side</orientation>
    </subcellularLocation>
</comment>
<sequence length="264" mass="29435">MKNVIKAAIEAGQEIMSIYEKDFNVEYKEDESPLTEADQKAHAVIEKNLKQHFPNIPILSEEGNQLTYEERKEWKEFWLVDPLDGTKEFIKKNGEFTVNIAFIRDGKPVSGVVYAPALGELYVADEEKGAYKVASVLNKEASQAEAMKLPIALPDGHVAKVVASRSHMSEETAAFIKDLEKVYEKVETVSAGSSLKLCLVAEGKADFYPRYAPTMEWDTAAGQSIVELAGGKVEVANEETPLKYNKEVLKNPWFLATTHSIHLL</sequence>
<feature type="binding site" evidence="10">
    <location>
        <position position="218"/>
    </location>
    <ligand>
        <name>Mg(2+)</name>
        <dbReference type="ChEBI" id="CHEBI:18420"/>
        <label>1</label>
        <note>catalytic</note>
    </ligand>
</feature>
<keyword evidence="8 9" id="KW-0472">Membrane</keyword>
<proteinExistence type="inferred from homology"/>
<keyword evidence="7 9" id="KW-0460">Magnesium</keyword>
<keyword evidence="6 9" id="KW-0378">Hydrolase</keyword>
<comment type="caution">
    <text evidence="11">The sequence shown here is derived from an EMBL/GenBank/DDBJ whole genome shotgun (WGS) entry which is preliminary data.</text>
</comment>
<evidence type="ECO:0000256" key="1">
    <source>
        <dbReference type="ARBA" id="ARBA00001625"/>
    </source>
</evidence>
<evidence type="ECO:0000256" key="3">
    <source>
        <dbReference type="ARBA" id="ARBA00022475"/>
    </source>
</evidence>
<dbReference type="PANTHER" id="PTHR43028">
    <property type="entry name" value="3'(2'),5'-BISPHOSPHATE NUCLEOTIDASE 1"/>
    <property type="match status" value="1"/>
</dbReference>
<feature type="binding site" evidence="10">
    <location>
        <position position="84"/>
    </location>
    <ligand>
        <name>Mg(2+)</name>
        <dbReference type="ChEBI" id="CHEBI:18420"/>
        <label>1</label>
        <note>catalytic</note>
    </ligand>
</feature>
<keyword evidence="5 9" id="KW-0479">Metal-binding</keyword>
<dbReference type="InterPro" id="IPR020583">
    <property type="entry name" value="Inositol_monoP_metal-BS"/>
</dbReference>
<dbReference type="NCBIfam" id="TIGR01331">
    <property type="entry name" value="bisphos_cysQ"/>
    <property type="match status" value="1"/>
</dbReference>
<comment type="similarity">
    <text evidence="2 9">Belongs to the inositol monophosphatase superfamily. CysQ family.</text>
</comment>
<keyword evidence="4" id="KW-0997">Cell inner membrane</keyword>
<dbReference type="GO" id="GO:0000287">
    <property type="term" value="F:magnesium ion binding"/>
    <property type="evidence" value="ECO:0007669"/>
    <property type="project" value="UniProtKB-UniRule"/>
</dbReference>
<dbReference type="PANTHER" id="PTHR43028:SF5">
    <property type="entry name" value="3'(2'),5'-BISPHOSPHATE NUCLEOTIDASE 1"/>
    <property type="match status" value="1"/>
</dbReference>
<evidence type="ECO:0000256" key="7">
    <source>
        <dbReference type="ARBA" id="ARBA00022842"/>
    </source>
</evidence>
<evidence type="ECO:0000313" key="12">
    <source>
        <dbReference type="Proteomes" id="UP000030147"/>
    </source>
</evidence>
<evidence type="ECO:0000256" key="5">
    <source>
        <dbReference type="ARBA" id="ARBA00022723"/>
    </source>
</evidence>
<dbReference type="eggNOG" id="COG1218">
    <property type="taxonomic scope" value="Bacteria"/>
</dbReference>
<comment type="cofactor">
    <cofactor evidence="9 10">
        <name>Mg(2+)</name>
        <dbReference type="ChEBI" id="CHEBI:18420"/>
    </cofactor>
</comment>
<dbReference type="Gene3D" id="3.40.190.80">
    <property type="match status" value="1"/>
</dbReference>
<protein>
    <recommendedName>
        <fullName evidence="9">3'(2'),5'-bisphosphate nucleotidase CysQ</fullName>
        <ecNumber evidence="9">3.1.3.7</ecNumber>
    </recommendedName>
    <alternativeName>
        <fullName evidence="9">3'(2'),5-bisphosphonucleoside 3'(2')-phosphohydrolase</fullName>
    </alternativeName>
    <alternativeName>
        <fullName evidence="9">3'-phosphoadenosine 5'-phosphate phosphatase</fullName>
        <shortName evidence="9">PAP phosphatase</shortName>
    </alternativeName>
</protein>
<feature type="binding site" evidence="10">
    <location>
        <position position="81"/>
    </location>
    <ligand>
        <name>Mg(2+)</name>
        <dbReference type="ChEBI" id="CHEBI:18420"/>
        <label>1</label>
        <note>catalytic</note>
    </ligand>
</feature>
<evidence type="ECO:0000256" key="9">
    <source>
        <dbReference type="HAMAP-Rule" id="MF_02095"/>
    </source>
</evidence>
<feature type="binding site" evidence="9">
    <location>
        <position position="81"/>
    </location>
    <ligand>
        <name>Mg(2+)</name>
        <dbReference type="ChEBI" id="CHEBI:18420"/>
        <label>1</label>
    </ligand>
</feature>
<evidence type="ECO:0000256" key="8">
    <source>
        <dbReference type="ARBA" id="ARBA00023136"/>
    </source>
</evidence>
<dbReference type="CDD" id="cd01638">
    <property type="entry name" value="CysQ"/>
    <property type="match status" value="1"/>
</dbReference>
<dbReference type="STRING" id="1385514.N782_00355"/>
<dbReference type="GO" id="GO:0008441">
    <property type="term" value="F:3'(2'),5'-bisphosphate nucleotidase activity"/>
    <property type="evidence" value="ECO:0007669"/>
    <property type="project" value="UniProtKB-UniRule"/>
</dbReference>
<feature type="binding site" evidence="9">
    <location>
        <position position="81"/>
    </location>
    <ligand>
        <name>Mg(2+)</name>
        <dbReference type="ChEBI" id="CHEBI:18420"/>
        <label>2</label>
    </ligand>
</feature>
<evidence type="ECO:0000256" key="6">
    <source>
        <dbReference type="ARBA" id="ARBA00022801"/>
    </source>
</evidence>
<dbReference type="PRINTS" id="PR00377">
    <property type="entry name" value="IMPHPHTASES"/>
</dbReference>
<evidence type="ECO:0000256" key="10">
    <source>
        <dbReference type="PIRSR" id="PIRSR600760-2"/>
    </source>
</evidence>
<feature type="binding site" evidence="9">
    <location>
        <position position="218"/>
    </location>
    <ligand>
        <name>Mg(2+)</name>
        <dbReference type="ChEBI" id="CHEBI:18420"/>
        <label>2</label>
    </ligand>
</feature>
<dbReference type="InterPro" id="IPR000760">
    <property type="entry name" value="Inositol_monophosphatase-like"/>
</dbReference>
<feature type="binding site" evidence="9">
    <location>
        <position position="218"/>
    </location>
    <ligand>
        <name>substrate</name>
    </ligand>
</feature>
<dbReference type="PROSITE" id="PS00629">
    <property type="entry name" value="IMP_1"/>
    <property type="match status" value="1"/>
</dbReference>
<reference evidence="11 12" key="1">
    <citation type="journal article" date="2015" name="Stand. Genomic Sci.">
        <title>High quality draft genome sequence of the moderately halophilic bacterium Pontibacillus yanchengensis Y32(T) and comparison among Pontibacillus genomes.</title>
        <authorList>
            <person name="Huang J."/>
            <person name="Qiao Z.X."/>
            <person name="Tang J.W."/>
            <person name="Wang G."/>
        </authorList>
    </citation>
    <scope>NUCLEOTIDE SEQUENCE [LARGE SCALE GENOMIC DNA]</scope>
    <source>
        <strain evidence="11 12">Y32</strain>
    </source>
</reference>
<feature type="binding site" evidence="9">
    <location>
        <begin position="83"/>
        <end position="86"/>
    </location>
    <ligand>
        <name>substrate</name>
    </ligand>
</feature>
<dbReference type="EC" id="3.1.3.7" evidence="9"/>
<gene>
    <name evidence="9" type="primary">cysQ</name>
    <name evidence="11" type="ORF">N782_00355</name>
</gene>
<evidence type="ECO:0000313" key="11">
    <source>
        <dbReference type="EMBL" id="KGP74569.1"/>
    </source>
</evidence>
<keyword evidence="12" id="KW-1185">Reference proteome</keyword>
<name>A0A0A2TG83_9BACI</name>
<feature type="binding site" evidence="9">
    <location>
        <position position="61"/>
    </location>
    <ligand>
        <name>Mg(2+)</name>
        <dbReference type="ChEBI" id="CHEBI:18420"/>
        <label>1</label>
    </ligand>
</feature>
<dbReference type="GO" id="GO:0050427">
    <property type="term" value="P:3'-phosphoadenosine 5'-phosphosulfate metabolic process"/>
    <property type="evidence" value="ECO:0007669"/>
    <property type="project" value="TreeGrafter"/>
</dbReference>
<organism evidence="11 12">
    <name type="scientific">Pontibacillus yanchengensis Y32</name>
    <dbReference type="NCBI Taxonomy" id="1385514"/>
    <lineage>
        <taxon>Bacteria</taxon>
        <taxon>Bacillati</taxon>
        <taxon>Bacillota</taxon>
        <taxon>Bacilli</taxon>
        <taxon>Bacillales</taxon>
        <taxon>Bacillaceae</taxon>
        <taxon>Pontibacillus</taxon>
    </lineage>
</organism>
<dbReference type="Gene3D" id="3.30.540.10">
    <property type="entry name" value="Fructose-1,6-Bisphosphatase, subunit A, domain 1"/>
    <property type="match status" value="1"/>
</dbReference>
<dbReference type="AlphaFoldDB" id="A0A0A2TG83"/>
<feature type="binding site" evidence="9">
    <location>
        <position position="61"/>
    </location>
    <ligand>
        <name>substrate</name>
    </ligand>
</feature>
<feature type="binding site" evidence="10">
    <location>
        <position position="61"/>
    </location>
    <ligand>
        <name>Mg(2+)</name>
        <dbReference type="ChEBI" id="CHEBI:18420"/>
        <label>1</label>
        <note>catalytic</note>
    </ligand>
</feature>
<dbReference type="EMBL" id="AVBF01000001">
    <property type="protein sequence ID" value="KGP74569.1"/>
    <property type="molecule type" value="Genomic_DNA"/>
</dbReference>
<comment type="function">
    <text evidence="9">Converts adenosine-3',5'-bisphosphate (PAP) to AMP.</text>
</comment>
<feature type="binding site" evidence="9">
    <location>
        <position position="84"/>
    </location>
    <ligand>
        <name>Mg(2+)</name>
        <dbReference type="ChEBI" id="CHEBI:18420"/>
        <label>2</label>
    </ligand>
</feature>
<dbReference type="GO" id="GO:0000103">
    <property type="term" value="P:sulfate assimilation"/>
    <property type="evidence" value="ECO:0007669"/>
    <property type="project" value="TreeGrafter"/>
</dbReference>
<dbReference type="Pfam" id="PF00459">
    <property type="entry name" value="Inositol_P"/>
    <property type="match status" value="1"/>
</dbReference>
<evidence type="ECO:0000256" key="2">
    <source>
        <dbReference type="ARBA" id="ARBA00005289"/>
    </source>
</evidence>
<dbReference type="OrthoDB" id="9772456at2"/>
<dbReference type="InterPro" id="IPR006240">
    <property type="entry name" value="CysQ"/>
</dbReference>
<dbReference type="FunFam" id="3.30.540.10:FF:000007">
    <property type="entry name" value="3'(2'),5'-bisphosphate nucleotidase CysQ"/>
    <property type="match status" value="1"/>
</dbReference>
<dbReference type="Proteomes" id="UP000030147">
    <property type="component" value="Unassembled WGS sequence"/>
</dbReference>
<dbReference type="InterPro" id="IPR050725">
    <property type="entry name" value="CysQ/Inositol_MonoPase"/>
</dbReference>
<comment type="catalytic activity">
    <reaction evidence="1 9">
        <text>adenosine 3',5'-bisphosphate + H2O = AMP + phosphate</text>
        <dbReference type="Rhea" id="RHEA:10040"/>
        <dbReference type="ChEBI" id="CHEBI:15377"/>
        <dbReference type="ChEBI" id="CHEBI:43474"/>
        <dbReference type="ChEBI" id="CHEBI:58343"/>
        <dbReference type="ChEBI" id="CHEBI:456215"/>
        <dbReference type="EC" id="3.1.3.7"/>
    </reaction>
</comment>
<dbReference type="GO" id="GO:0005886">
    <property type="term" value="C:plasma membrane"/>
    <property type="evidence" value="ECO:0007669"/>
    <property type="project" value="UniProtKB-SubCell"/>
</dbReference>
<feature type="binding site" evidence="10">
    <location>
        <position position="83"/>
    </location>
    <ligand>
        <name>Mg(2+)</name>
        <dbReference type="ChEBI" id="CHEBI:18420"/>
        <label>1</label>
        <note>catalytic</note>
    </ligand>
</feature>
<dbReference type="SUPFAM" id="SSF56655">
    <property type="entry name" value="Carbohydrate phosphatase"/>
    <property type="match status" value="1"/>
</dbReference>